<dbReference type="Proteomes" id="UP000214618">
    <property type="component" value="Chromosome"/>
</dbReference>
<keyword evidence="1" id="KW-0812">Transmembrane</keyword>
<name>A0A223EP48_9BACI</name>
<dbReference type="EMBL" id="CP017704">
    <property type="protein sequence ID" value="ASS97017.1"/>
    <property type="molecule type" value="Genomic_DNA"/>
</dbReference>
<evidence type="ECO:0000313" key="3">
    <source>
        <dbReference type="Proteomes" id="UP000214618"/>
    </source>
</evidence>
<reference evidence="2 3" key="1">
    <citation type="submission" date="2016-10" db="EMBL/GenBank/DDBJ databases">
        <title>The whole genome sequencing and assembly of Bacillus simplex DSM 1321 strain.</title>
        <authorList>
            <person name="Park M.-K."/>
            <person name="Lee Y.-J."/>
            <person name="Yi H."/>
            <person name="Bahn Y.-S."/>
            <person name="Kim J.F."/>
            <person name="Lee D.-W."/>
        </authorList>
    </citation>
    <scope>NUCLEOTIDE SEQUENCE [LARGE SCALE GENOMIC DNA]</scope>
    <source>
        <strain evidence="2 3">DSM 1321</strain>
    </source>
</reference>
<organism evidence="2 3">
    <name type="scientific">Peribacillus simplex NBRC 15720 = DSM 1321</name>
    <dbReference type="NCBI Taxonomy" id="1349754"/>
    <lineage>
        <taxon>Bacteria</taxon>
        <taxon>Bacillati</taxon>
        <taxon>Bacillota</taxon>
        <taxon>Bacilli</taxon>
        <taxon>Bacillales</taxon>
        <taxon>Bacillaceae</taxon>
        <taxon>Peribacillus</taxon>
    </lineage>
</organism>
<dbReference type="AlphaFoldDB" id="A0A223EP48"/>
<evidence type="ECO:0000256" key="1">
    <source>
        <dbReference type="SAM" id="Phobius"/>
    </source>
</evidence>
<keyword evidence="1" id="KW-1133">Transmembrane helix</keyword>
<keyword evidence="1" id="KW-0472">Membrane</keyword>
<protein>
    <submittedName>
        <fullName evidence="2">Uncharacterized protein</fullName>
    </submittedName>
</protein>
<feature type="transmembrane region" description="Helical" evidence="1">
    <location>
        <begin position="20"/>
        <end position="42"/>
    </location>
</feature>
<gene>
    <name evidence="2" type="ORF">BS1321_25830</name>
</gene>
<proteinExistence type="predicted"/>
<accession>A0A223EP48</accession>
<sequence length="66" mass="7834">MITDCKDFDTEGGLLIKKQLFKLSIFFFIIFVQTFWSPAVFAEKKHLLLLEKVLFLHFHLKMKLVS</sequence>
<evidence type="ECO:0000313" key="2">
    <source>
        <dbReference type="EMBL" id="ASS97017.1"/>
    </source>
</evidence>